<dbReference type="Gene3D" id="2.60.40.1120">
    <property type="entry name" value="Carboxypeptidase-like, regulatory domain"/>
    <property type="match status" value="1"/>
</dbReference>
<evidence type="ECO:0000313" key="10">
    <source>
        <dbReference type="EMBL" id="CAD0007614.1"/>
    </source>
</evidence>
<dbReference type="InterPro" id="IPR023997">
    <property type="entry name" value="TonB-dep_OMP_SusC/RagA_CS"/>
</dbReference>
<keyword evidence="8" id="KW-1133">Transmembrane helix</keyword>
<evidence type="ECO:0000256" key="8">
    <source>
        <dbReference type="SAM" id="Phobius"/>
    </source>
</evidence>
<name>A0A6V6Z867_9FLAO</name>
<feature type="transmembrane region" description="Helical" evidence="8">
    <location>
        <begin position="20"/>
        <end position="40"/>
    </location>
</feature>
<dbReference type="SUPFAM" id="SSF49464">
    <property type="entry name" value="Carboxypeptidase regulatory domain-like"/>
    <property type="match status" value="1"/>
</dbReference>
<evidence type="ECO:0000256" key="7">
    <source>
        <dbReference type="PROSITE-ProRule" id="PRU01360"/>
    </source>
</evidence>
<dbReference type="Pfam" id="PF07715">
    <property type="entry name" value="Plug"/>
    <property type="match status" value="1"/>
</dbReference>
<evidence type="ECO:0000256" key="6">
    <source>
        <dbReference type="ARBA" id="ARBA00023237"/>
    </source>
</evidence>
<dbReference type="RefSeq" id="WP_180910113.1">
    <property type="nucleotide sequence ID" value="NZ_CAIJDP010000083.1"/>
</dbReference>
<sequence length="1189" mass="132577">MNNNHDIGFLLPKKIINLTFILFMRVSILVLYLGLTTIYANGVKAQNEISVKVQGASLQTLFTTIQQKSDFVFFYNDDLMSSTKKVNINQYGTVEQILNTALSNTGLTYSIIDKQIVIKKSKPKTSLVELEPYELKGTVTDKKGNKLIGVNVSLVGTQIWDITREKGDYRIEVIATDSLKFSYLGYKTKTIAVNNKKEINVVLELQVELLKDIVVVASNGYTDIPKERVTGSFEVMSAKELADVPTVDLNQRIEGKMAGVKVDPRTGTISVRGTNSYLGSGKPLIVIDGFPQSQDDFSFSRRGVSGASILSYLNPEDVESITVLKDAAAAAIWGSRAADGVIVVVTKKGKKGDPIINFNATTTIGEKMDLGKLRVMNTAQYIDYEKDLVNGGFVVDNISDWQAKNPSAAQEIMFQQKRGTISISERERLLNQLGQNDNLGQINKYLLRNSSTRLYDLSVSGGSDKSTYYLSLGYNKDEAAMRGNESQSYSITLNNSFQLKSFLKLNTGINYVSSKFQTNTTANEALSNVSNFALRPYDMIADENGDGIDRYIIFRPEVAKGFEAKGYLPWTYNYLDELNYSNVVTKGANIRLNASLTATVNSWLNFEASGMYTTIGNKTKSLSELDSYYARNMINEATSVSTAGKLVYGVPVGSYLYTTTTSNASQSMRMQMNINKNFNENNALHFLAGSEVREERREGSSQRYYGYNMDTNSSTSVNPTTYYTTIYGWQNIIGTSDNSINKYRERYLSYYGLGSYDFMSRYHISGSVRFDDFNLLGASRKNRALPLWSVGGKWDINKEFFLKEVSWLNNLSARVTYGKAGSTPPGGFGSKSAVISVGSVDFNTQLPTASISAPENPEIKWETTQTINFALDYAVFNNRLRGSADLYYKKTNDILTSLPFNPTSGWSYLNYNTASLKGHGIDLNISGLIINSGFKWNSGFTFAYNTNEVTDSRFIATTTNQYLSGVTTKGNPIGYLYAYKWAGLDANGQSTVYKKDGTIINSTQGISMINKDDLKYMGRTIAPYFGGFMNDFSYKNFRLGVQITYYAGHVFRNTVLQNYPTYAGVQYGAVAKDELIADRWRQAGDEVLTNVPGLSNISFNSLNRFQNADINVLPADNIRLQQISLGYNVPAEWLQKTFIKSLNFNFAARNLGLLWVKNDEGIDPQYLSNNNYNTLAPQRNYSLQFNCSF</sequence>
<gene>
    <name evidence="10" type="ORF">FLAT13_03937</name>
</gene>
<evidence type="ECO:0000313" key="11">
    <source>
        <dbReference type="Proteomes" id="UP000530060"/>
    </source>
</evidence>
<dbReference type="EMBL" id="CAIJDP010000083">
    <property type="protein sequence ID" value="CAD0007614.1"/>
    <property type="molecule type" value="Genomic_DNA"/>
</dbReference>
<comment type="caution">
    <text evidence="10">The sequence shown here is derived from an EMBL/GenBank/DDBJ whole genome shotgun (WGS) entry which is preliminary data.</text>
</comment>
<proteinExistence type="inferred from homology"/>
<dbReference type="SUPFAM" id="SSF56935">
    <property type="entry name" value="Porins"/>
    <property type="match status" value="1"/>
</dbReference>
<dbReference type="NCBIfam" id="TIGR04056">
    <property type="entry name" value="OMP_RagA_SusC"/>
    <property type="match status" value="1"/>
</dbReference>
<dbReference type="InterPro" id="IPR023996">
    <property type="entry name" value="TonB-dep_OMP_SusC/RagA"/>
</dbReference>
<dbReference type="AlphaFoldDB" id="A0A6V6Z867"/>
<reference evidence="10 11" key="1">
    <citation type="submission" date="2020-06" db="EMBL/GenBank/DDBJ databases">
        <authorList>
            <person name="Criscuolo A."/>
        </authorList>
    </citation>
    <scope>NUCLEOTIDE SEQUENCE [LARGE SCALE GENOMIC DNA]</scope>
    <source>
        <strain evidence="11">CIP 111411</strain>
    </source>
</reference>
<keyword evidence="11" id="KW-1185">Reference proteome</keyword>
<dbReference type="InterPro" id="IPR011662">
    <property type="entry name" value="Secretin/TonB_short_N"/>
</dbReference>
<dbReference type="InterPro" id="IPR039426">
    <property type="entry name" value="TonB-dep_rcpt-like"/>
</dbReference>
<dbReference type="Gene3D" id="3.55.50.30">
    <property type="match status" value="1"/>
</dbReference>
<organism evidence="10 11">
    <name type="scientific">Flavobacterium salmonis</name>
    <dbReference type="NCBI Taxonomy" id="2654844"/>
    <lineage>
        <taxon>Bacteria</taxon>
        <taxon>Pseudomonadati</taxon>
        <taxon>Bacteroidota</taxon>
        <taxon>Flavobacteriia</taxon>
        <taxon>Flavobacteriales</taxon>
        <taxon>Flavobacteriaceae</taxon>
        <taxon>Flavobacterium</taxon>
    </lineage>
</organism>
<comment type="similarity">
    <text evidence="7">Belongs to the TonB-dependent receptor family.</text>
</comment>
<keyword evidence="5 7" id="KW-0472">Membrane</keyword>
<dbReference type="InterPro" id="IPR037066">
    <property type="entry name" value="Plug_dom_sf"/>
</dbReference>
<evidence type="ECO:0000256" key="4">
    <source>
        <dbReference type="ARBA" id="ARBA00022692"/>
    </source>
</evidence>
<keyword evidence="3 7" id="KW-1134">Transmembrane beta strand</keyword>
<dbReference type="Pfam" id="PF13715">
    <property type="entry name" value="CarbopepD_reg_2"/>
    <property type="match status" value="1"/>
</dbReference>
<accession>A0A6V6Z867</accession>
<protein>
    <submittedName>
        <fullName evidence="10">TonB-dependent receptor</fullName>
    </submittedName>
</protein>
<evidence type="ECO:0000256" key="2">
    <source>
        <dbReference type="ARBA" id="ARBA00022448"/>
    </source>
</evidence>
<evidence type="ECO:0000256" key="3">
    <source>
        <dbReference type="ARBA" id="ARBA00022452"/>
    </source>
</evidence>
<comment type="subcellular location">
    <subcellularLocation>
        <location evidence="1 7">Cell outer membrane</location>
        <topology evidence="1 7">Multi-pass membrane protein</topology>
    </subcellularLocation>
</comment>
<dbReference type="GO" id="GO:0009279">
    <property type="term" value="C:cell outer membrane"/>
    <property type="evidence" value="ECO:0007669"/>
    <property type="project" value="UniProtKB-SubCell"/>
</dbReference>
<dbReference type="Gene3D" id="2.170.130.10">
    <property type="entry name" value="TonB-dependent receptor, plug domain"/>
    <property type="match status" value="1"/>
</dbReference>
<dbReference type="InterPro" id="IPR036942">
    <property type="entry name" value="Beta-barrel_TonB_sf"/>
</dbReference>
<dbReference type="Pfam" id="PF07660">
    <property type="entry name" value="STN"/>
    <property type="match status" value="1"/>
</dbReference>
<keyword evidence="10" id="KW-0675">Receptor</keyword>
<keyword evidence="6 7" id="KW-0998">Cell outer membrane</keyword>
<feature type="domain" description="Secretin/TonB short N-terminal" evidence="9">
    <location>
        <begin position="71"/>
        <end position="121"/>
    </location>
</feature>
<evidence type="ECO:0000259" key="9">
    <source>
        <dbReference type="SMART" id="SM00965"/>
    </source>
</evidence>
<dbReference type="NCBIfam" id="TIGR04057">
    <property type="entry name" value="SusC_RagA_signa"/>
    <property type="match status" value="1"/>
</dbReference>
<dbReference type="Proteomes" id="UP000530060">
    <property type="component" value="Unassembled WGS sequence"/>
</dbReference>
<dbReference type="Gene3D" id="2.40.170.20">
    <property type="entry name" value="TonB-dependent receptor, beta-barrel domain"/>
    <property type="match status" value="1"/>
</dbReference>
<keyword evidence="4 7" id="KW-0812">Transmembrane</keyword>
<evidence type="ECO:0000256" key="1">
    <source>
        <dbReference type="ARBA" id="ARBA00004571"/>
    </source>
</evidence>
<dbReference type="InterPro" id="IPR008969">
    <property type="entry name" value="CarboxyPept-like_regulatory"/>
</dbReference>
<dbReference type="SMART" id="SM00965">
    <property type="entry name" value="STN"/>
    <property type="match status" value="1"/>
</dbReference>
<dbReference type="InterPro" id="IPR012910">
    <property type="entry name" value="Plug_dom"/>
</dbReference>
<keyword evidence="2 7" id="KW-0813">Transport</keyword>
<evidence type="ECO:0000256" key="5">
    <source>
        <dbReference type="ARBA" id="ARBA00023136"/>
    </source>
</evidence>
<dbReference type="PROSITE" id="PS52016">
    <property type="entry name" value="TONB_DEPENDENT_REC_3"/>
    <property type="match status" value="1"/>
</dbReference>